<dbReference type="SUPFAM" id="SSF46689">
    <property type="entry name" value="Homeodomain-like"/>
    <property type="match status" value="1"/>
</dbReference>
<reference evidence="3" key="1">
    <citation type="submission" date="2022-08" db="EMBL/GenBank/DDBJ databases">
        <title>Novel sulphate-reducing endosymbionts in the free-living metamonad Anaeramoeba.</title>
        <authorList>
            <person name="Jerlstrom-Hultqvist J."/>
            <person name="Cepicka I."/>
            <person name="Gallot-Lavallee L."/>
            <person name="Salas-Leiva D."/>
            <person name="Curtis B.A."/>
            <person name="Zahonova K."/>
            <person name="Pipaliya S."/>
            <person name="Dacks J."/>
            <person name="Roger A.J."/>
        </authorList>
    </citation>
    <scope>NUCLEOTIDE SEQUENCE</scope>
    <source>
        <strain evidence="3">Busselton2</strain>
    </source>
</reference>
<dbReference type="InterPro" id="IPR009057">
    <property type="entry name" value="Homeodomain-like_sf"/>
</dbReference>
<dbReference type="AlphaFoldDB" id="A0AAV7Y7Y9"/>
<accession>A0AAV7Y7Y9</accession>
<feature type="compositionally biased region" description="Low complexity" evidence="1">
    <location>
        <begin position="1"/>
        <end position="12"/>
    </location>
</feature>
<dbReference type="EMBL" id="JANTQA010000075">
    <property type="protein sequence ID" value="KAJ3423962.1"/>
    <property type="molecule type" value="Genomic_DNA"/>
</dbReference>
<evidence type="ECO:0000259" key="2">
    <source>
        <dbReference type="PROSITE" id="PS50090"/>
    </source>
</evidence>
<feature type="region of interest" description="Disordered" evidence="1">
    <location>
        <begin position="1"/>
        <end position="169"/>
    </location>
</feature>
<evidence type="ECO:0000313" key="4">
    <source>
        <dbReference type="Proteomes" id="UP001146793"/>
    </source>
</evidence>
<feature type="compositionally biased region" description="Low complexity" evidence="1">
    <location>
        <begin position="35"/>
        <end position="55"/>
    </location>
</feature>
<feature type="compositionally biased region" description="Basic residues" evidence="1">
    <location>
        <begin position="200"/>
        <end position="212"/>
    </location>
</feature>
<feature type="compositionally biased region" description="Basic residues" evidence="1">
    <location>
        <begin position="17"/>
        <end position="32"/>
    </location>
</feature>
<feature type="compositionally biased region" description="Basic residues" evidence="1">
    <location>
        <begin position="219"/>
        <end position="240"/>
    </location>
</feature>
<proteinExistence type="predicted"/>
<feature type="compositionally biased region" description="Basic and acidic residues" evidence="1">
    <location>
        <begin position="56"/>
        <end position="81"/>
    </location>
</feature>
<feature type="region of interest" description="Disordered" evidence="1">
    <location>
        <begin position="483"/>
        <end position="511"/>
    </location>
</feature>
<protein>
    <submittedName>
        <fullName evidence="3">Finger ccch domain protein</fullName>
    </submittedName>
</protein>
<evidence type="ECO:0000256" key="1">
    <source>
        <dbReference type="SAM" id="MobiDB-lite"/>
    </source>
</evidence>
<name>A0AAV7Y7Y9_9EUKA</name>
<dbReference type="CDD" id="cd00167">
    <property type="entry name" value="SANT"/>
    <property type="match status" value="1"/>
</dbReference>
<feature type="compositionally biased region" description="Acidic residues" evidence="1">
    <location>
        <begin position="114"/>
        <end position="136"/>
    </location>
</feature>
<feature type="region of interest" description="Disordered" evidence="1">
    <location>
        <begin position="181"/>
        <end position="240"/>
    </location>
</feature>
<evidence type="ECO:0000313" key="3">
    <source>
        <dbReference type="EMBL" id="KAJ3423962.1"/>
    </source>
</evidence>
<feature type="compositionally biased region" description="Low complexity" evidence="1">
    <location>
        <begin position="83"/>
        <end position="102"/>
    </location>
</feature>
<dbReference type="InterPro" id="IPR001005">
    <property type="entry name" value="SANT/Myb"/>
</dbReference>
<gene>
    <name evidence="3" type="ORF">M0812_29593</name>
</gene>
<dbReference type="Gene3D" id="1.10.10.60">
    <property type="entry name" value="Homeodomain-like"/>
    <property type="match status" value="1"/>
</dbReference>
<dbReference type="Pfam" id="PF00249">
    <property type="entry name" value="Myb_DNA-binding"/>
    <property type="match status" value="1"/>
</dbReference>
<comment type="caution">
    <text evidence="3">The sequence shown here is derived from an EMBL/GenBank/DDBJ whole genome shotgun (WGS) entry which is preliminary data.</text>
</comment>
<dbReference type="PROSITE" id="PS50090">
    <property type="entry name" value="MYB_LIKE"/>
    <property type="match status" value="1"/>
</dbReference>
<sequence length="511" mass="59844">MCSESSDSTSESEIFRKKSRKYSKRKFKKKKKEIIPSSEINSESGTQSESESEINSESKESNSKSESKSEESSSESEREQPISKSETQSESESQSQSEEQSSNFDNGDEKSESGEESEGESEEESSKEESNTESELEEKTSENDESNSSDQETNKYYLSQKNNLSDPNRFHYFSKEDFIFYKPHNDDSDSDYVPTNPQRKSNKKKKYQKGSKNKNTDQKKKKTKKNKNKNKNKNKKKSNKKWSYEEIELLKKAHSVVDPFCINFWEKVAEFVPNRTVEECSTKMFNEFSMDTLNNRKRDKPQTVDLRQLAGKGTLKRRRQMREILKQAEKKKKSDIFLERPEKVETEVAFCGMGSSGTEEFEINWDVGKTLLKEEESEESSDSDHVFKKIDQEQLDGLIRKMKKQQNSREHKRLIKEKRLKKKKKAKKKHILADIKKKIIHSQNIRSQFTKMTKQVRQIVNDLKKNDQKENLLQSDQDEYYWTDDESEDPDQFHPINGQPSYILNESKIDN</sequence>
<organism evidence="3 4">
    <name type="scientific">Anaeramoeba flamelloides</name>
    <dbReference type="NCBI Taxonomy" id="1746091"/>
    <lineage>
        <taxon>Eukaryota</taxon>
        <taxon>Metamonada</taxon>
        <taxon>Anaeramoebidae</taxon>
        <taxon>Anaeramoeba</taxon>
    </lineage>
</organism>
<feature type="domain" description="Myb-like" evidence="2">
    <location>
        <begin position="234"/>
        <end position="288"/>
    </location>
</feature>
<feature type="compositionally biased region" description="Polar residues" evidence="1">
    <location>
        <begin position="156"/>
        <end position="166"/>
    </location>
</feature>
<dbReference type="Proteomes" id="UP001146793">
    <property type="component" value="Unassembled WGS sequence"/>
</dbReference>